<gene>
    <name evidence="2" type="ORF">H4075_00135</name>
</gene>
<evidence type="ECO:0000256" key="1">
    <source>
        <dbReference type="SAM" id="Phobius"/>
    </source>
</evidence>
<dbReference type="KEGG" id="lacs:H4075_00135"/>
<keyword evidence="1" id="KW-0472">Membrane</keyword>
<proteinExistence type="predicted"/>
<keyword evidence="1" id="KW-0812">Transmembrane</keyword>
<name>A0A7G5XGN7_9BACT</name>
<sequence length="110" mass="12647">MDAKTIAWVSYLTLIGWIIAYVSYGNLNPKSSLATYHLRQSFGIMVTSLALYIAFWMLVFMVPFLSFFITIIWIALVVLWVLGLISALNGEEKPLPVVGTYFQQWFQFIK</sequence>
<feature type="transmembrane region" description="Helical" evidence="1">
    <location>
        <begin position="64"/>
        <end position="85"/>
    </location>
</feature>
<protein>
    <submittedName>
        <fullName evidence="2">DUF4870 domain-containing protein</fullName>
    </submittedName>
</protein>
<feature type="transmembrane region" description="Helical" evidence="1">
    <location>
        <begin position="36"/>
        <end position="58"/>
    </location>
</feature>
<dbReference type="Proteomes" id="UP000515344">
    <property type="component" value="Chromosome"/>
</dbReference>
<dbReference type="RefSeq" id="WP_182803002.1">
    <property type="nucleotide sequence ID" value="NZ_CP060007.1"/>
</dbReference>
<organism evidence="2 3">
    <name type="scientific">Lacibacter sediminis</name>
    <dbReference type="NCBI Taxonomy" id="2760713"/>
    <lineage>
        <taxon>Bacteria</taxon>
        <taxon>Pseudomonadati</taxon>
        <taxon>Bacteroidota</taxon>
        <taxon>Chitinophagia</taxon>
        <taxon>Chitinophagales</taxon>
        <taxon>Chitinophagaceae</taxon>
        <taxon>Lacibacter</taxon>
    </lineage>
</organism>
<evidence type="ECO:0000313" key="2">
    <source>
        <dbReference type="EMBL" id="QNA44640.1"/>
    </source>
</evidence>
<feature type="transmembrane region" description="Helical" evidence="1">
    <location>
        <begin position="6"/>
        <end position="24"/>
    </location>
</feature>
<accession>A0A7G5XGN7</accession>
<keyword evidence="1" id="KW-1133">Transmembrane helix</keyword>
<dbReference type="AlphaFoldDB" id="A0A7G5XGN7"/>
<evidence type="ECO:0000313" key="3">
    <source>
        <dbReference type="Proteomes" id="UP000515344"/>
    </source>
</evidence>
<keyword evidence="3" id="KW-1185">Reference proteome</keyword>
<reference evidence="3" key="1">
    <citation type="submission" date="2020-08" db="EMBL/GenBank/DDBJ databases">
        <title>Lacibacter sp. S13-6-6 genome sequencing.</title>
        <authorList>
            <person name="Jin L."/>
        </authorList>
    </citation>
    <scope>NUCLEOTIDE SEQUENCE [LARGE SCALE GENOMIC DNA]</scope>
    <source>
        <strain evidence="3">S13-6-6</strain>
    </source>
</reference>
<dbReference type="EMBL" id="CP060007">
    <property type="protein sequence ID" value="QNA44640.1"/>
    <property type="molecule type" value="Genomic_DNA"/>
</dbReference>